<evidence type="ECO:0000313" key="2">
    <source>
        <dbReference type="Proteomes" id="UP000054893"/>
    </source>
</evidence>
<name>A0A158FHR1_CABSO</name>
<gene>
    <name evidence="1" type="ORF">AWB64_01268</name>
</gene>
<dbReference type="OrthoDB" id="9867620at2"/>
<protein>
    <submittedName>
        <fullName evidence="1">Uncharacterized protein</fullName>
    </submittedName>
</protein>
<proteinExistence type="predicted"/>
<accession>A0A158FHR1</accession>
<sequence>MHHQSRLRFPTVAVFTLLLTTSSPGFGETGYSHSGQVLDGASGAPVDAAVTAWAELVETKPGETTCPIFGNKPLQSVTTSKNGDFKLSIPHTEATFTNTYCASNYVPRVDTRLMNTTQNSRIHPTPVEIFPRGTTGEAYQAEVIGKLNDLAYLRQVNPEEFKRVIAMQVKKDQLDENLFKISDILDIWTKPKPLSPRK</sequence>
<organism evidence="1 2">
    <name type="scientific">Caballeronia sordidicola</name>
    <name type="common">Burkholderia sordidicola</name>
    <dbReference type="NCBI Taxonomy" id="196367"/>
    <lineage>
        <taxon>Bacteria</taxon>
        <taxon>Pseudomonadati</taxon>
        <taxon>Pseudomonadota</taxon>
        <taxon>Betaproteobacteria</taxon>
        <taxon>Burkholderiales</taxon>
        <taxon>Burkholderiaceae</taxon>
        <taxon>Caballeronia</taxon>
    </lineage>
</organism>
<dbReference type="AlphaFoldDB" id="A0A158FHR1"/>
<dbReference type="Proteomes" id="UP000054893">
    <property type="component" value="Unassembled WGS sequence"/>
</dbReference>
<dbReference type="RefSeq" id="WP_157766593.1">
    <property type="nucleotide sequence ID" value="NZ_FCOC02000002.1"/>
</dbReference>
<dbReference type="EMBL" id="FCOC02000002">
    <property type="protein sequence ID" value="SAL18600.1"/>
    <property type="molecule type" value="Genomic_DNA"/>
</dbReference>
<reference evidence="1 2" key="1">
    <citation type="submission" date="2016-01" db="EMBL/GenBank/DDBJ databases">
        <authorList>
            <person name="Oliw E.H."/>
        </authorList>
    </citation>
    <scope>NUCLEOTIDE SEQUENCE [LARGE SCALE GENOMIC DNA]</scope>
    <source>
        <strain evidence="1">LMG 22029</strain>
    </source>
</reference>
<evidence type="ECO:0000313" key="1">
    <source>
        <dbReference type="EMBL" id="SAL18600.1"/>
    </source>
</evidence>